<name>A0A2U0U708_9BACT</name>
<comment type="caution">
    <text evidence="8">The sequence shown here is derived from an EMBL/GenBank/DDBJ whole genome shotgun (WGS) entry which is preliminary data.</text>
</comment>
<dbReference type="AlphaFoldDB" id="A0A2U0U708"/>
<evidence type="ECO:0000256" key="4">
    <source>
        <dbReference type="ARBA" id="ARBA00022643"/>
    </source>
</evidence>
<dbReference type="GO" id="GO:0009055">
    <property type="term" value="F:electron transfer activity"/>
    <property type="evidence" value="ECO:0007669"/>
    <property type="project" value="InterPro"/>
</dbReference>
<evidence type="ECO:0000256" key="5">
    <source>
        <dbReference type="ARBA" id="ARBA00022982"/>
    </source>
</evidence>
<evidence type="ECO:0000256" key="6">
    <source>
        <dbReference type="HAMAP-Rule" id="MF_00479"/>
    </source>
</evidence>
<proteinExistence type="inferred from homology"/>
<dbReference type="GO" id="GO:0010181">
    <property type="term" value="F:FMN binding"/>
    <property type="evidence" value="ECO:0007669"/>
    <property type="project" value="InterPro"/>
</dbReference>
<keyword evidence="1 6" id="KW-0813">Transport</keyword>
<keyword evidence="2 6" id="KW-0597">Phosphoprotein</keyword>
<dbReference type="EC" id="7.-.-.-" evidence="6"/>
<evidence type="ECO:0000313" key="8">
    <source>
        <dbReference type="EMBL" id="PVX53407.1"/>
    </source>
</evidence>
<accession>A0A2U0U708</accession>
<protein>
    <recommendedName>
        <fullName evidence="6">Ion-translocating oxidoreductase complex subunit G</fullName>
        <ecNumber evidence="6">7.-.-.-</ecNumber>
    </recommendedName>
    <alternativeName>
        <fullName evidence="6">Rnf electron transport complex subunit G</fullName>
    </alternativeName>
</protein>
<keyword evidence="9" id="KW-1185">Reference proteome</keyword>
<dbReference type="InterPro" id="IPR010209">
    <property type="entry name" value="Ion_transpt_RnfG/RsxG"/>
</dbReference>
<dbReference type="Proteomes" id="UP000245870">
    <property type="component" value="Unassembled WGS sequence"/>
</dbReference>
<evidence type="ECO:0000256" key="3">
    <source>
        <dbReference type="ARBA" id="ARBA00022630"/>
    </source>
</evidence>
<dbReference type="RefSeq" id="WP_116616778.1">
    <property type="nucleotide sequence ID" value="NZ_QENY01000013.1"/>
</dbReference>
<comment type="similarity">
    <text evidence="6">Belongs to the RnfG family.</text>
</comment>
<dbReference type="Pfam" id="PF04205">
    <property type="entry name" value="FMN_bind"/>
    <property type="match status" value="1"/>
</dbReference>
<feature type="modified residue" description="FMN phosphoryl threonine" evidence="6">
    <location>
        <position position="173"/>
    </location>
</feature>
<feature type="domain" description="FMN-binding" evidence="7">
    <location>
        <begin position="100"/>
        <end position="190"/>
    </location>
</feature>
<comment type="cofactor">
    <cofactor evidence="6">
        <name>FMN</name>
        <dbReference type="ChEBI" id="CHEBI:58210"/>
    </cofactor>
</comment>
<dbReference type="OrthoDB" id="9794010at2"/>
<keyword evidence="5 6" id="KW-0249">Electron transport</keyword>
<comment type="subunit">
    <text evidence="6">The complex is composed of six subunits: RnfA, RnfB, RnfC, RnfD, RnfE and RnfG.</text>
</comment>
<dbReference type="GO" id="GO:0022900">
    <property type="term" value="P:electron transport chain"/>
    <property type="evidence" value="ECO:0007669"/>
    <property type="project" value="UniProtKB-UniRule"/>
</dbReference>
<organism evidence="8 9">
    <name type="scientific">Hallella colorans</name>
    <dbReference type="NCBI Taxonomy" id="1703337"/>
    <lineage>
        <taxon>Bacteria</taxon>
        <taxon>Pseudomonadati</taxon>
        <taxon>Bacteroidota</taxon>
        <taxon>Bacteroidia</taxon>
        <taxon>Bacteroidales</taxon>
        <taxon>Prevotellaceae</taxon>
        <taxon>Hallella</taxon>
    </lineage>
</organism>
<evidence type="ECO:0000256" key="2">
    <source>
        <dbReference type="ARBA" id="ARBA00022553"/>
    </source>
</evidence>
<reference evidence="8 9" key="1">
    <citation type="submission" date="2018-05" db="EMBL/GenBank/DDBJ databases">
        <title>Genomic Encyclopedia of Type Strains, Phase IV (KMG-IV): sequencing the most valuable type-strain genomes for metagenomic binning, comparative biology and taxonomic classification.</title>
        <authorList>
            <person name="Goeker M."/>
        </authorList>
    </citation>
    <scope>NUCLEOTIDE SEQUENCE [LARGE SCALE GENOMIC DNA]</scope>
    <source>
        <strain evidence="8 9">DSM 100333</strain>
    </source>
</reference>
<dbReference type="PANTHER" id="PTHR36118">
    <property type="entry name" value="ION-TRANSLOCATING OXIDOREDUCTASE COMPLEX SUBUNIT G"/>
    <property type="match status" value="1"/>
</dbReference>
<sequence>MAKTKSSLTNMVAVLVGFALAIAALLAWVNHVTEGPIAAKAEKTLADGIKKVMAAGDIKVTKTDTVRQMVEGKENVYVVYSVADKAGGSRGAAVECATLGFGGNMRVLVGFDNSGNILGYSILEHAETPGLGAKAQAWFQKGAKGDIIGMNPAKGALTVTKDGGQVDAITASTITSRAFLKAVNEAYKAYAAKTNGQRAANE</sequence>
<dbReference type="SMART" id="SM00900">
    <property type="entry name" value="FMN_bind"/>
    <property type="match status" value="1"/>
</dbReference>
<keyword evidence="6" id="KW-0472">Membrane</keyword>
<evidence type="ECO:0000313" key="9">
    <source>
        <dbReference type="Proteomes" id="UP000245870"/>
    </source>
</evidence>
<comment type="subcellular location">
    <subcellularLocation>
        <location evidence="6">Cell membrane</location>
        <topology evidence="6">Single-pass membrane protein</topology>
    </subcellularLocation>
</comment>
<dbReference type="PIRSF" id="PIRSF006091">
    <property type="entry name" value="E_trnsport_RnfG"/>
    <property type="match status" value="1"/>
</dbReference>
<keyword evidence="6" id="KW-1278">Translocase</keyword>
<evidence type="ECO:0000259" key="7">
    <source>
        <dbReference type="SMART" id="SM00900"/>
    </source>
</evidence>
<keyword evidence="3 6" id="KW-0285">Flavoprotein</keyword>
<keyword evidence="6" id="KW-1003">Cell membrane</keyword>
<keyword evidence="6" id="KW-0812">Transmembrane</keyword>
<dbReference type="EMBL" id="QENY01000013">
    <property type="protein sequence ID" value="PVX53407.1"/>
    <property type="molecule type" value="Genomic_DNA"/>
</dbReference>
<evidence type="ECO:0000256" key="1">
    <source>
        <dbReference type="ARBA" id="ARBA00022448"/>
    </source>
</evidence>
<keyword evidence="6" id="KW-1133">Transmembrane helix</keyword>
<dbReference type="InterPro" id="IPR007329">
    <property type="entry name" value="FMN-bd"/>
</dbReference>
<dbReference type="NCBIfam" id="TIGR01947">
    <property type="entry name" value="rnfG"/>
    <property type="match status" value="1"/>
</dbReference>
<dbReference type="HAMAP" id="MF_00479">
    <property type="entry name" value="RsxG_RnfG"/>
    <property type="match status" value="1"/>
</dbReference>
<dbReference type="PANTHER" id="PTHR36118:SF1">
    <property type="entry name" value="ION-TRANSLOCATING OXIDOREDUCTASE COMPLEX SUBUNIT G"/>
    <property type="match status" value="1"/>
</dbReference>
<gene>
    <name evidence="6" type="primary">rnfG</name>
    <name evidence="8" type="ORF">C7379_11369</name>
</gene>
<comment type="function">
    <text evidence="6">Part of a membrane-bound complex that couples electron transfer with translocation of ions across the membrane.</text>
</comment>
<keyword evidence="4 6" id="KW-0288">FMN</keyword>
<dbReference type="GO" id="GO:0005886">
    <property type="term" value="C:plasma membrane"/>
    <property type="evidence" value="ECO:0007669"/>
    <property type="project" value="UniProtKB-SubCell"/>
</dbReference>